<protein>
    <submittedName>
        <fullName evidence="2">DUF6653 family protein</fullName>
    </submittedName>
</protein>
<organism evidence="2 3">
    <name type="scientific">Tateyamaria armeniaca</name>
    <dbReference type="NCBI Taxonomy" id="2518930"/>
    <lineage>
        <taxon>Bacteria</taxon>
        <taxon>Pseudomonadati</taxon>
        <taxon>Pseudomonadota</taxon>
        <taxon>Alphaproteobacteria</taxon>
        <taxon>Rhodobacterales</taxon>
        <taxon>Roseobacteraceae</taxon>
        <taxon>Tateyamaria</taxon>
    </lineage>
</organism>
<name>A0ABW8UMN6_9RHOB</name>
<proteinExistence type="predicted"/>
<sequence>MTDIYRVAERLMGMQDADWQRHANPLSVWSRFSCLPLMVLTIYARVWIGWWALPLFILSALWTWINPRLFPPPADFGSWASRATLGERVFLARERHDVAAHHIRAAHVLTGLSAIGLVPLIYGLIVLNPFAVLAGLIATILPKVWFCDRMVWIHADLTDTVPGTPLATPLLPPERTPT</sequence>
<accession>A0ABW8UMN6</accession>
<gene>
    <name evidence="2" type="ORF">ACERZ8_00350</name>
</gene>
<evidence type="ECO:0000256" key="1">
    <source>
        <dbReference type="SAM" id="Phobius"/>
    </source>
</evidence>
<keyword evidence="1" id="KW-1133">Transmembrane helix</keyword>
<feature type="transmembrane region" description="Helical" evidence="1">
    <location>
        <begin position="120"/>
        <end position="141"/>
    </location>
</feature>
<dbReference type="InterPro" id="IPR046595">
    <property type="entry name" value="DUF6653"/>
</dbReference>
<reference evidence="2 3" key="1">
    <citation type="submission" date="2024-08" db="EMBL/GenBank/DDBJ databases">
        <title>Tateyamaria sp. nov., isolated from marine algae.</title>
        <authorList>
            <person name="Choi B.J."/>
            <person name="Kim J.M."/>
            <person name="Lee J.K."/>
            <person name="Choi D.G."/>
            <person name="Bayburt H."/>
            <person name="Baek J.H."/>
            <person name="Han D.M."/>
            <person name="Jeon C.O."/>
        </authorList>
    </citation>
    <scope>NUCLEOTIDE SEQUENCE [LARGE SCALE GENOMIC DNA]</scope>
    <source>
        <strain evidence="2 3">KMU-156</strain>
    </source>
</reference>
<comment type="caution">
    <text evidence="2">The sequence shown here is derived from an EMBL/GenBank/DDBJ whole genome shotgun (WGS) entry which is preliminary data.</text>
</comment>
<keyword evidence="3" id="KW-1185">Reference proteome</keyword>
<feature type="transmembrane region" description="Helical" evidence="1">
    <location>
        <begin position="46"/>
        <end position="65"/>
    </location>
</feature>
<dbReference type="Pfam" id="PF20358">
    <property type="entry name" value="DUF6653"/>
    <property type="match status" value="1"/>
</dbReference>
<dbReference type="Proteomes" id="UP001627408">
    <property type="component" value="Unassembled WGS sequence"/>
</dbReference>
<dbReference type="RefSeq" id="WP_407590144.1">
    <property type="nucleotide sequence ID" value="NZ_JBHDIY010000002.1"/>
</dbReference>
<evidence type="ECO:0000313" key="2">
    <source>
        <dbReference type="EMBL" id="MFL4468390.1"/>
    </source>
</evidence>
<evidence type="ECO:0000313" key="3">
    <source>
        <dbReference type="Proteomes" id="UP001627408"/>
    </source>
</evidence>
<dbReference type="EMBL" id="JBHDIY010000002">
    <property type="protein sequence ID" value="MFL4468390.1"/>
    <property type="molecule type" value="Genomic_DNA"/>
</dbReference>
<keyword evidence="1" id="KW-0812">Transmembrane</keyword>
<keyword evidence="1" id="KW-0472">Membrane</keyword>